<evidence type="ECO:0000313" key="5">
    <source>
        <dbReference type="Proteomes" id="UP000003162"/>
    </source>
</evidence>
<dbReference type="Proteomes" id="UP000003162">
    <property type="component" value="Unassembled WGS sequence"/>
</dbReference>
<dbReference type="PANTHER" id="PTHR43046:SF2">
    <property type="entry name" value="8-OXO-DGTP DIPHOSPHATASE-RELATED"/>
    <property type="match status" value="1"/>
</dbReference>
<dbReference type="PROSITE" id="PS51462">
    <property type="entry name" value="NUDIX"/>
    <property type="match status" value="1"/>
</dbReference>
<organism evidence="4 5">
    <name type="scientific">Parvimonas micra ATCC 33270</name>
    <dbReference type="NCBI Taxonomy" id="411465"/>
    <lineage>
        <taxon>Bacteria</taxon>
        <taxon>Bacillati</taxon>
        <taxon>Bacillota</taxon>
        <taxon>Tissierellia</taxon>
        <taxon>Tissierellales</taxon>
        <taxon>Peptoniphilaceae</taxon>
        <taxon>Parvimonas</taxon>
    </lineage>
</organism>
<evidence type="ECO:0000313" key="4">
    <source>
        <dbReference type="EMBL" id="EDP24696.1"/>
    </source>
</evidence>
<dbReference type="Pfam" id="PF00293">
    <property type="entry name" value="NUDIX"/>
    <property type="match status" value="1"/>
</dbReference>
<comment type="cofactor">
    <cofactor evidence="1">
        <name>Mg(2+)</name>
        <dbReference type="ChEBI" id="CHEBI:18420"/>
    </cofactor>
</comment>
<evidence type="ECO:0000259" key="3">
    <source>
        <dbReference type="PROSITE" id="PS51462"/>
    </source>
</evidence>
<dbReference type="GO" id="GO:0016787">
    <property type="term" value="F:hydrolase activity"/>
    <property type="evidence" value="ECO:0007669"/>
    <property type="project" value="UniProtKB-KW"/>
</dbReference>
<comment type="caution">
    <text evidence="4">The sequence shown here is derived from an EMBL/GenBank/DDBJ whole genome shotgun (WGS) entry which is preliminary data.</text>
</comment>
<dbReference type="EMBL" id="ABEE02000014">
    <property type="protein sequence ID" value="EDP24696.1"/>
    <property type="molecule type" value="Genomic_DNA"/>
</dbReference>
<proteinExistence type="predicted"/>
<dbReference type="CDD" id="cd18875">
    <property type="entry name" value="NUDIX_Hydrolase"/>
    <property type="match status" value="1"/>
</dbReference>
<name>A8SIL3_9FIRM</name>
<dbReference type="eggNOG" id="COG1051">
    <property type="taxonomic scope" value="Bacteria"/>
</dbReference>
<dbReference type="Gene3D" id="3.90.79.10">
    <property type="entry name" value="Nucleoside Triphosphate Pyrophosphohydrolase"/>
    <property type="match status" value="1"/>
</dbReference>
<dbReference type="SUPFAM" id="SSF55811">
    <property type="entry name" value="Nudix"/>
    <property type="match status" value="1"/>
</dbReference>
<evidence type="ECO:0000256" key="1">
    <source>
        <dbReference type="ARBA" id="ARBA00001946"/>
    </source>
</evidence>
<accession>A8SIL3</accession>
<evidence type="ECO:0000256" key="2">
    <source>
        <dbReference type="ARBA" id="ARBA00022801"/>
    </source>
</evidence>
<dbReference type="AlphaFoldDB" id="A8SIL3"/>
<sequence length="166" mass="19454">MTIIYHNFIGGFMETILQNMCMIYDRDNDKILILDKVKKYGWEGLTFVGGHVEKGEVLYDSCVREVFEETGLTVENLKLKGTVSWIDEINDKRELGFLYYTEDFSGELIENNVEGKLFWMGIDEFKNADGKSYSIDKIFDLYLDDNYTELIIKWGRNDEVVSEIFF</sequence>
<dbReference type="HOGENOM" id="CLU_037162_17_0_9"/>
<reference evidence="4 5" key="1">
    <citation type="submission" date="2007-09" db="EMBL/GenBank/DDBJ databases">
        <title>Draft genome sequence of Peptostreptococcus micros (ATCC 33270).</title>
        <authorList>
            <person name="Sudarsanam P."/>
            <person name="Ley R."/>
            <person name="Guruge J."/>
            <person name="Turnbaugh P.J."/>
            <person name="Mahowald M."/>
            <person name="Liep D."/>
            <person name="Gordon J."/>
        </authorList>
    </citation>
    <scope>NUCLEOTIDE SEQUENCE [LARGE SCALE GENOMIC DNA]</scope>
    <source>
        <strain evidence="4 5">ATCC 33270</strain>
    </source>
</reference>
<protein>
    <submittedName>
        <fullName evidence="4">Hydrolase, NUDIX family</fullName>
    </submittedName>
</protein>
<gene>
    <name evidence="4" type="ORF">PEPMIC_00140</name>
</gene>
<dbReference type="InterPro" id="IPR000086">
    <property type="entry name" value="NUDIX_hydrolase_dom"/>
</dbReference>
<dbReference type="PANTHER" id="PTHR43046">
    <property type="entry name" value="GDP-MANNOSE MANNOSYL HYDROLASE"/>
    <property type="match status" value="1"/>
</dbReference>
<keyword evidence="2 4" id="KW-0378">Hydrolase</keyword>
<reference evidence="4 5" key="2">
    <citation type="submission" date="2007-09" db="EMBL/GenBank/DDBJ databases">
        <authorList>
            <person name="Fulton L."/>
            <person name="Clifton S."/>
            <person name="Fulton B."/>
            <person name="Xu J."/>
            <person name="Minx P."/>
            <person name="Pepin K.H."/>
            <person name="Johnson M."/>
            <person name="Thiruvilangam P."/>
            <person name="Bhonagiri V."/>
            <person name="Nash W.E."/>
            <person name="Mardis E.R."/>
            <person name="Wilson R.K."/>
        </authorList>
    </citation>
    <scope>NUCLEOTIDE SEQUENCE [LARGE SCALE GENOMIC DNA]</scope>
    <source>
        <strain evidence="4 5">ATCC 33270</strain>
    </source>
</reference>
<dbReference type="InterPro" id="IPR015797">
    <property type="entry name" value="NUDIX_hydrolase-like_dom_sf"/>
</dbReference>
<feature type="domain" description="Nudix hydrolase" evidence="3">
    <location>
        <begin position="14"/>
        <end position="143"/>
    </location>
</feature>